<keyword evidence="5" id="KW-0007">Acetylation</keyword>
<reference evidence="19" key="3">
    <citation type="submission" date="2025-09" db="UniProtKB">
        <authorList>
            <consortium name="Ensembl"/>
        </authorList>
    </citation>
    <scope>IDENTIFICATION</scope>
</reference>
<reference evidence="19" key="2">
    <citation type="submission" date="2025-08" db="UniProtKB">
        <authorList>
            <consortium name="Ensembl"/>
        </authorList>
    </citation>
    <scope>IDENTIFICATION</scope>
</reference>
<evidence type="ECO:0000256" key="14">
    <source>
        <dbReference type="ARBA" id="ARBA00081013"/>
    </source>
</evidence>
<proteinExistence type="inferred from homology"/>
<protein>
    <recommendedName>
        <fullName evidence="11">Elongin-B</fullName>
    </recommendedName>
    <alternativeName>
        <fullName evidence="14">Elongin 18 kDa subunit</fullName>
    </alternativeName>
    <alternativeName>
        <fullName evidence="12">RNA polymerase II transcription factor SIII subunit B</fullName>
    </alternativeName>
    <alternativeName>
        <fullName evidence="15">SIII p18</fullName>
    </alternativeName>
    <alternativeName>
        <fullName evidence="13">Transcription elongation factor B polypeptide 2</fullName>
    </alternativeName>
</protein>
<evidence type="ECO:0000256" key="9">
    <source>
        <dbReference type="ARBA" id="ARBA00054216"/>
    </source>
</evidence>
<dbReference type="CDD" id="cd01788">
    <property type="entry name" value="Ubl_ElonginB"/>
    <property type="match status" value="1"/>
</dbReference>
<dbReference type="Proteomes" id="UP000694387">
    <property type="component" value="Chromosome 14"/>
</dbReference>
<dbReference type="FunFam" id="3.10.20.90:FF:000108">
    <property type="entry name" value="Elongin-B"/>
    <property type="match status" value="1"/>
</dbReference>
<keyword evidence="20" id="KW-1185">Reference proteome</keyword>
<feature type="compositionally biased region" description="Basic residues" evidence="17">
    <location>
        <begin position="37"/>
        <end position="46"/>
    </location>
</feature>
<evidence type="ECO:0000256" key="16">
    <source>
        <dbReference type="ARBA" id="ARBA00093515"/>
    </source>
</evidence>
<evidence type="ECO:0000256" key="2">
    <source>
        <dbReference type="ARBA" id="ARBA00004906"/>
    </source>
</evidence>
<dbReference type="InterPro" id="IPR000626">
    <property type="entry name" value="Ubiquitin-like_dom"/>
</dbReference>
<gene>
    <name evidence="19" type="primary">ELOB</name>
</gene>
<evidence type="ECO:0000256" key="7">
    <source>
        <dbReference type="ARBA" id="ARBA00023163"/>
    </source>
</evidence>
<dbReference type="SUPFAM" id="SSF54236">
    <property type="entry name" value="Ubiquitin-like"/>
    <property type="match status" value="1"/>
</dbReference>
<keyword evidence="3" id="KW-0597">Phosphoprotein</keyword>
<dbReference type="Pfam" id="PF00240">
    <property type="entry name" value="ubiquitin"/>
    <property type="match status" value="1"/>
</dbReference>
<name>A0A9L0JEB9_EQUAS</name>
<dbReference type="AlphaFoldDB" id="A0A9L0JEB9"/>
<dbReference type="GeneTree" id="ENSGT00390000018316"/>
<evidence type="ECO:0000256" key="6">
    <source>
        <dbReference type="ARBA" id="ARBA00023015"/>
    </source>
</evidence>
<keyword evidence="8" id="KW-0539">Nucleus</keyword>
<dbReference type="Ensembl" id="ENSEAST00005061904.1">
    <property type="protein sequence ID" value="ENSEASP00005047565.1"/>
    <property type="gene ID" value="ENSEASG00005006017.2"/>
</dbReference>
<accession>A0A9L0JEB9</accession>
<evidence type="ECO:0000256" key="3">
    <source>
        <dbReference type="ARBA" id="ARBA00022553"/>
    </source>
</evidence>
<dbReference type="GO" id="GO:0030891">
    <property type="term" value="C:VCB complex"/>
    <property type="evidence" value="ECO:0007669"/>
    <property type="project" value="InterPro"/>
</dbReference>
<evidence type="ECO:0000256" key="17">
    <source>
        <dbReference type="SAM" id="MobiDB-lite"/>
    </source>
</evidence>
<evidence type="ECO:0000256" key="12">
    <source>
        <dbReference type="ARBA" id="ARBA00076690"/>
    </source>
</evidence>
<dbReference type="GO" id="GO:0006368">
    <property type="term" value="P:transcription elongation by RNA polymerase II"/>
    <property type="evidence" value="ECO:0007669"/>
    <property type="project" value="InterPro"/>
</dbReference>
<comment type="subunit">
    <text evidence="16">Heterotrimer of an A (ELOA, ELOA2 or ELOA3P), ELOB and ELOC subunit. The elongin BC complex interacts with EPOP; leading to recruit the elongin BC complex to Polycomb group (PcG) target genes, thereby restricting excessive activity of the PRC2/EED-EZH2 complex. Component of multiple cullin-RING E3 ubiquitin-protein ligase complexes composed of Elongin BC (ELOB and ELOC), a cullin (either CUL2 or CUL5), a catalytic subunit (either RBX1 or RNF7/RBX2), as well as a substrate adapter protein that can be either ASB2, ASB9, ASB11, KLHDC2, KLHDC3, KLHDC10, APPBP2, FEM1A, FEM1B, FEM1C, LRR1, PCMTD1, SOCS1, SOCS2, SOCS5, SPSB1, SPSB3, ELOA, VHL, WSB1 or RAB40C. As part of the Elongin BC E3 ubiquitin ligase complex; interacts with NRBP1. May also interact with DCUN1D1, DCUN1D2, DCUN1D3 and DCUN1D5. May form oligomers as a KLHDC2/KLHDC3-ELOB-ELOC complex; this interaction is autoinhibitory for the E3 ligase complex as the substrate-binding site of KLHDC2/KLHDC3 is blocked in the oligomer.</text>
</comment>
<keyword evidence="6" id="KW-0805">Transcription regulation</keyword>
<evidence type="ECO:0000313" key="19">
    <source>
        <dbReference type="Ensembl" id="ENSEASP00005047565.1"/>
    </source>
</evidence>
<dbReference type="PANTHER" id="PTHR13248">
    <property type="entry name" value="TRANSCRIPTION ELONGATION FACTOR B POLYPEPTIDE 2"/>
    <property type="match status" value="1"/>
</dbReference>
<evidence type="ECO:0000256" key="4">
    <source>
        <dbReference type="ARBA" id="ARBA00022786"/>
    </source>
</evidence>
<keyword evidence="4" id="KW-0833">Ubl conjugation pathway</keyword>
<reference evidence="19 20" key="1">
    <citation type="journal article" date="2020" name="Nat. Commun.">
        <title>Donkey genomes provide new insights into domestication and selection for coat color.</title>
        <authorList>
            <person name="Wang"/>
            <person name="C."/>
            <person name="Li"/>
            <person name="H."/>
            <person name="Guo"/>
            <person name="Y."/>
            <person name="Huang"/>
            <person name="J."/>
            <person name="Sun"/>
            <person name="Y."/>
            <person name="Min"/>
            <person name="J."/>
            <person name="Wang"/>
            <person name="J."/>
            <person name="Fang"/>
            <person name="X."/>
            <person name="Zhao"/>
            <person name="Z."/>
            <person name="Wang"/>
            <person name="S."/>
            <person name="Zhang"/>
            <person name="Y."/>
            <person name="Liu"/>
            <person name="Q."/>
            <person name="Jiang"/>
            <person name="Q."/>
            <person name="Wang"/>
            <person name="X."/>
            <person name="Guo"/>
            <person name="Y."/>
            <person name="Yang"/>
            <person name="C."/>
            <person name="Wang"/>
            <person name="Y."/>
            <person name="Tian"/>
            <person name="F."/>
            <person name="Zhuang"/>
            <person name="G."/>
            <person name="Fan"/>
            <person name="Y."/>
            <person name="Gao"/>
            <person name="Q."/>
            <person name="Li"/>
            <person name="Y."/>
            <person name="Ju"/>
            <person name="Z."/>
            <person name="Li"/>
            <person name="J."/>
            <person name="Li"/>
            <person name="R."/>
            <person name="Hou"/>
            <person name="M."/>
            <person name="Yang"/>
            <person name="G."/>
            <person name="Liu"/>
            <person name="G."/>
            <person name="Liu"/>
            <person name="W."/>
            <person name="Guo"/>
            <person name="J."/>
            <person name="Pan"/>
            <person name="S."/>
            <person name="Fan"/>
            <person name="G."/>
            <person name="Zhang"/>
            <person name="W."/>
            <person name="Zhang"/>
            <person name="R."/>
            <person name="Yu"/>
            <person name="J."/>
            <person name="Zhang"/>
            <person name="X."/>
            <person name="Yin"/>
            <person name="Q."/>
            <person name="Ji"/>
            <person name="C."/>
            <person name="Jin"/>
            <person name="Y."/>
            <person name="Yue"/>
            <person name="G."/>
            <person name="Liu"/>
            <person name="M."/>
            <person name="Xu"/>
            <person name="J."/>
            <person name="Liu"/>
            <person name="S."/>
            <person name="Jordana"/>
            <person name="J."/>
            <person name="Noce"/>
            <person name="A."/>
            <person name="Amills"/>
            <person name="M."/>
            <person name="Wu"/>
            <person name="D.D."/>
            <person name="Li"/>
            <person name="S."/>
            <person name="Zhou"/>
            <person name="X. and Zhong"/>
            <person name="J."/>
        </authorList>
    </citation>
    <scope>NUCLEOTIDE SEQUENCE [LARGE SCALE GENOMIC DNA]</scope>
</reference>
<dbReference type="PANTHER" id="PTHR13248:SF4">
    <property type="entry name" value="ELONGIN B"/>
    <property type="match status" value="1"/>
</dbReference>
<feature type="region of interest" description="Disordered" evidence="17">
    <location>
        <begin position="35"/>
        <end position="59"/>
    </location>
</feature>
<dbReference type="Gene3D" id="3.10.20.90">
    <property type="entry name" value="Phosphatidylinositol 3-kinase Catalytic Subunit, Chain A, domain 1"/>
    <property type="match status" value="1"/>
</dbReference>
<evidence type="ECO:0000256" key="1">
    <source>
        <dbReference type="ARBA" id="ARBA00004123"/>
    </source>
</evidence>
<comment type="function">
    <text evidence="9">SIII, also known as elongin, is a general transcription elongation factor that increases the RNA polymerase II transcription elongation past template-encoded arresting sites. Subunit A is transcriptionally active and its transcription activity is strongly enhanced by binding to the dimeric complex of the SIII regulatory subunits B and C (elongin BC complex). In embryonic stem cells, the elongin BC complex is recruited by EPOP to Polycomb group (PcG) target genes in order generate genomic region that display both active and repressive chromatin properties, an important feature of pluripotent stem cells.</text>
</comment>
<organism evidence="19 20">
    <name type="scientific">Equus asinus</name>
    <name type="common">Donkey</name>
    <name type="synonym">Equus africanus asinus</name>
    <dbReference type="NCBI Taxonomy" id="9793"/>
    <lineage>
        <taxon>Eukaryota</taxon>
        <taxon>Metazoa</taxon>
        <taxon>Chordata</taxon>
        <taxon>Craniata</taxon>
        <taxon>Vertebrata</taxon>
        <taxon>Euteleostomi</taxon>
        <taxon>Mammalia</taxon>
        <taxon>Eutheria</taxon>
        <taxon>Laurasiatheria</taxon>
        <taxon>Perissodactyla</taxon>
        <taxon>Equidae</taxon>
        <taxon>Equus</taxon>
    </lineage>
</organism>
<comment type="similarity">
    <text evidence="10">Belongs to the Elongin B family.</text>
</comment>
<evidence type="ECO:0000259" key="18">
    <source>
        <dbReference type="PROSITE" id="PS50053"/>
    </source>
</evidence>
<evidence type="ECO:0000256" key="11">
    <source>
        <dbReference type="ARBA" id="ARBA00074516"/>
    </source>
</evidence>
<dbReference type="PROSITE" id="PS50053">
    <property type="entry name" value="UBIQUITIN_2"/>
    <property type="match status" value="1"/>
</dbReference>
<evidence type="ECO:0000256" key="5">
    <source>
        <dbReference type="ARBA" id="ARBA00022990"/>
    </source>
</evidence>
<comment type="subcellular location">
    <subcellularLocation>
        <location evidence="1">Nucleus</location>
    </subcellularLocation>
</comment>
<keyword evidence="7" id="KW-0804">Transcription</keyword>
<evidence type="ECO:0000256" key="8">
    <source>
        <dbReference type="ARBA" id="ARBA00023242"/>
    </source>
</evidence>
<feature type="region of interest" description="Disordered" evidence="17">
    <location>
        <begin position="165"/>
        <end position="191"/>
    </location>
</feature>
<evidence type="ECO:0000256" key="15">
    <source>
        <dbReference type="ARBA" id="ARBA00083653"/>
    </source>
</evidence>
<sequence length="191" mass="20799">MAALLSLRGDCFATPMAQKNIHSLSLGVGMPYAREVSRRHPAKKARPAPSPDASARGPRLCHSQDGAIASCVPPDVFLMIRRHKTTIFTDAKESSTVFELKRIVEGILKRPPDEQRLYKDDQLLDDGKTLGECGFTSQTARPQAPATVGLAFRADEAFEALRIEPFSSPPELPDVMKPQDSGSSANEQAVQ</sequence>
<dbReference type="InterPro" id="IPR039049">
    <property type="entry name" value="ELOB"/>
</dbReference>
<feature type="compositionally biased region" description="Polar residues" evidence="17">
    <location>
        <begin position="180"/>
        <end position="191"/>
    </location>
</feature>
<dbReference type="GO" id="GO:0070449">
    <property type="term" value="C:elongin complex"/>
    <property type="evidence" value="ECO:0007669"/>
    <property type="project" value="InterPro"/>
</dbReference>
<dbReference type="SMART" id="SM00213">
    <property type="entry name" value="UBQ"/>
    <property type="match status" value="1"/>
</dbReference>
<feature type="domain" description="Ubiquitin-like" evidence="18">
    <location>
        <begin position="74"/>
        <end position="139"/>
    </location>
</feature>
<evidence type="ECO:0000313" key="20">
    <source>
        <dbReference type="Proteomes" id="UP000694387"/>
    </source>
</evidence>
<evidence type="ECO:0000256" key="13">
    <source>
        <dbReference type="ARBA" id="ARBA00080438"/>
    </source>
</evidence>
<comment type="pathway">
    <text evidence="2">Protein modification; protein ubiquitination.</text>
</comment>
<evidence type="ECO:0000256" key="10">
    <source>
        <dbReference type="ARBA" id="ARBA00060803"/>
    </source>
</evidence>
<dbReference type="InterPro" id="IPR029071">
    <property type="entry name" value="Ubiquitin-like_domsf"/>
</dbReference>